<dbReference type="Proteomes" id="UP001334804">
    <property type="component" value="Chromosome"/>
</dbReference>
<dbReference type="GO" id="GO:0008270">
    <property type="term" value="F:zinc ion binding"/>
    <property type="evidence" value="ECO:0007669"/>
    <property type="project" value="UniProtKB-KW"/>
</dbReference>
<feature type="zinc finger region" description="dksA C4-type" evidence="4">
    <location>
        <begin position="77"/>
        <end position="101"/>
    </location>
</feature>
<reference evidence="7 9" key="2">
    <citation type="submission" date="2022-10" db="EMBL/GenBank/DDBJ databases">
        <title>The complete genomes of actinobacterial strains from the NBC collection.</title>
        <authorList>
            <person name="Joergensen T.S."/>
            <person name="Alvarez Arevalo M."/>
            <person name="Sterndorff E.B."/>
            <person name="Faurdal D."/>
            <person name="Vuksanovic O."/>
            <person name="Mourched A.-S."/>
            <person name="Charusanti P."/>
            <person name="Shaw S."/>
            <person name="Blin K."/>
            <person name="Weber T."/>
        </authorList>
    </citation>
    <scope>NUCLEOTIDE SEQUENCE [LARGE SCALE GENOMIC DNA]</scope>
    <source>
        <strain evidence="7 9">NBC 01809</strain>
    </source>
</reference>
<dbReference type="InterPro" id="IPR000962">
    <property type="entry name" value="Znf_DskA_TraR"/>
</dbReference>
<keyword evidence="9" id="KW-1185">Reference proteome</keyword>
<protein>
    <submittedName>
        <fullName evidence="7">TraR/DksA family transcriptional regulator</fullName>
    </submittedName>
    <submittedName>
        <fullName evidence="6">Transcriptional regulator, TraR/DksA family</fullName>
    </submittedName>
</protein>
<dbReference type="AlphaFoldDB" id="A0A1C6U2P2"/>
<dbReference type="STRING" id="47871.GA0070608_0357"/>
<dbReference type="PANTHER" id="PTHR33823:SF4">
    <property type="entry name" value="GENERAL STRESS PROTEIN 16O"/>
    <property type="match status" value="1"/>
</dbReference>
<accession>A0A1C6U2P2</accession>
<sequence length="106" mass="11874">MTTTPIKSNEQKWLDDLRTTLTNDFEAQTVRLTQLTADTGDPGEAHTQSALIAATRRSIEQISGALRRLAEGRYGVCEKCSAPIPRERLEVLPHARFCVPCQQKQH</sequence>
<organism evidence="6 8">
    <name type="scientific">Micromonospora peucetia</name>
    <dbReference type="NCBI Taxonomy" id="47871"/>
    <lineage>
        <taxon>Bacteria</taxon>
        <taxon>Bacillati</taxon>
        <taxon>Actinomycetota</taxon>
        <taxon>Actinomycetes</taxon>
        <taxon>Micromonosporales</taxon>
        <taxon>Micromonosporaceae</taxon>
        <taxon>Micromonospora</taxon>
    </lineage>
</organism>
<dbReference type="RefSeq" id="WP_091620436.1">
    <property type="nucleotide sequence ID" value="NZ_CP109071.1"/>
</dbReference>
<dbReference type="PROSITE" id="PS51128">
    <property type="entry name" value="ZF_DKSA_2"/>
    <property type="match status" value="1"/>
</dbReference>
<evidence type="ECO:0000256" key="3">
    <source>
        <dbReference type="ARBA" id="ARBA00022833"/>
    </source>
</evidence>
<dbReference type="Gene3D" id="1.20.120.910">
    <property type="entry name" value="DksA, coiled-coil domain"/>
    <property type="match status" value="1"/>
</dbReference>
<keyword evidence="1" id="KW-0479">Metal-binding</keyword>
<dbReference type="InterPro" id="IPR020458">
    <property type="entry name" value="Znf_DskA_TraR_CS"/>
</dbReference>
<evidence type="ECO:0000313" key="9">
    <source>
        <dbReference type="Proteomes" id="UP001334804"/>
    </source>
</evidence>
<dbReference type="Pfam" id="PF01258">
    <property type="entry name" value="zf-dskA_traR"/>
    <property type="match status" value="1"/>
</dbReference>
<evidence type="ECO:0000313" key="7">
    <source>
        <dbReference type="EMBL" id="WSA33334.1"/>
    </source>
</evidence>
<evidence type="ECO:0000313" key="6">
    <source>
        <dbReference type="EMBL" id="SCL48316.1"/>
    </source>
</evidence>
<dbReference type="PROSITE" id="PS01102">
    <property type="entry name" value="ZF_DKSA_1"/>
    <property type="match status" value="1"/>
</dbReference>
<dbReference type="EMBL" id="CP109071">
    <property type="protein sequence ID" value="WSA33334.1"/>
    <property type="molecule type" value="Genomic_DNA"/>
</dbReference>
<name>A0A1C6U2P2_9ACTN</name>
<dbReference type="PANTHER" id="PTHR33823">
    <property type="entry name" value="RNA POLYMERASE-BINDING TRANSCRIPTION FACTOR DKSA-RELATED"/>
    <property type="match status" value="1"/>
</dbReference>
<evidence type="ECO:0000259" key="5">
    <source>
        <dbReference type="Pfam" id="PF01258"/>
    </source>
</evidence>
<proteinExistence type="predicted"/>
<dbReference type="OrthoDB" id="1121111at2"/>
<keyword evidence="3" id="KW-0862">Zinc</keyword>
<feature type="domain" description="Zinc finger DksA/TraR C4-type" evidence="5">
    <location>
        <begin position="72"/>
        <end position="104"/>
    </location>
</feature>
<reference evidence="6 8" key="1">
    <citation type="submission" date="2016-06" db="EMBL/GenBank/DDBJ databases">
        <authorList>
            <person name="Kjaerup R.B."/>
            <person name="Dalgaard T.S."/>
            <person name="Juul-Madsen H.R."/>
        </authorList>
    </citation>
    <scope>NUCLEOTIDE SEQUENCE [LARGE SCALE GENOMIC DNA]</scope>
    <source>
        <strain evidence="6 8">DSM 43363</strain>
    </source>
</reference>
<evidence type="ECO:0000256" key="2">
    <source>
        <dbReference type="ARBA" id="ARBA00022771"/>
    </source>
</evidence>
<keyword evidence="2" id="KW-0863">Zinc-finger</keyword>
<evidence type="ECO:0000256" key="4">
    <source>
        <dbReference type="PROSITE-ProRule" id="PRU00510"/>
    </source>
</evidence>
<dbReference type="SUPFAM" id="SSF57716">
    <property type="entry name" value="Glucocorticoid receptor-like (DNA-binding domain)"/>
    <property type="match status" value="1"/>
</dbReference>
<dbReference type="Proteomes" id="UP000199343">
    <property type="component" value="Unassembled WGS sequence"/>
</dbReference>
<evidence type="ECO:0000313" key="8">
    <source>
        <dbReference type="Proteomes" id="UP000199343"/>
    </source>
</evidence>
<evidence type="ECO:0000256" key="1">
    <source>
        <dbReference type="ARBA" id="ARBA00022723"/>
    </source>
</evidence>
<dbReference type="EMBL" id="FMIC01000002">
    <property type="protein sequence ID" value="SCL48316.1"/>
    <property type="molecule type" value="Genomic_DNA"/>
</dbReference>
<gene>
    <name evidence="6" type="ORF">GA0070608_0357</name>
    <name evidence="7" type="ORF">OIE14_04530</name>
</gene>